<protein>
    <submittedName>
        <fullName evidence="1">Uncharacterized protein</fullName>
    </submittedName>
</protein>
<dbReference type="EnsemblMetazoa" id="ISCW005534-RA">
    <property type="protein sequence ID" value="ISCW005534-PA"/>
    <property type="gene ID" value="ISCW005534"/>
</dbReference>
<dbReference type="AlphaFoldDB" id="A0A1S4KY29"/>
<dbReference type="InParanoid" id="A0A1S4KY29"/>
<accession>A0A1S4KY29</accession>
<evidence type="ECO:0000313" key="2">
    <source>
        <dbReference type="Proteomes" id="UP000001555"/>
    </source>
</evidence>
<keyword evidence="2" id="KW-1185">Reference proteome</keyword>
<reference evidence="1" key="2">
    <citation type="submission" date="2020-05" db="UniProtKB">
        <authorList>
            <consortium name="EnsemblMetazoa"/>
        </authorList>
    </citation>
    <scope>IDENTIFICATION</scope>
    <source>
        <strain evidence="1">wikel</strain>
    </source>
</reference>
<proteinExistence type="predicted"/>
<name>A0A1S4KY29_IXOSC</name>
<dbReference type="VEuPathDB" id="VectorBase:ISCI005534"/>
<reference evidence="2" key="1">
    <citation type="submission" date="2008-03" db="EMBL/GenBank/DDBJ databases">
        <title>Annotation of Ixodes scapularis.</title>
        <authorList>
            <consortium name="Ixodes scapularis Genome Project Consortium"/>
            <person name="Caler E."/>
            <person name="Hannick L.I."/>
            <person name="Bidwell S."/>
            <person name="Joardar V."/>
            <person name="Thiagarajan M."/>
            <person name="Amedeo P."/>
            <person name="Galinsky K.J."/>
            <person name="Schobel S."/>
            <person name="Inman J."/>
            <person name="Hostetler J."/>
            <person name="Miller J."/>
            <person name="Hammond M."/>
            <person name="Megy K."/>
            <person name="Lawson D."/>
            <person name="Kodira C."/>
            <person name="Sutton G."/>
            <person name="Meyer J."/>
            <person name="Hill C.A."/>
            <person name="Birren B."/>
            <person name="Nene V."/>
            <person name="Collins F."/>
            <person name="Alarcon-Chaidez F."/>
            <person name="Wikel S."/>
            <person name="Strausberg R."/>
        </authorList>
    </citation>
    <scope>NUCLEOTIDE SEQUENCE [LARGE SCALE GENOMIC DNA]</scope>
    <source>
        <strain evidence="2">Wikel</strain>
    </source>
</reference>
<dbReference type="EMBL" id="ABJB010456388">
    <property type="status" value="NOT_ANNOTATED_CDS"/>
    <property type="molecule type" value="Genomic_DNA"/>
</dbReference>
<organism evidence="1 2">
    <name type="scientific">Ixodes scapularis</name>
    <name type="common">Black-legged tick</name>
    <name type="synonym">Deer tick</name>
    <dbReference type="NCBI Taxonomy" id="6945"/>
    <lineage>
        <taxon>Eukaryota</taxon>
        <taxon>Metazoa</taxon>
        <taxon>Ecdysozoa</taxon>
        <taxon>Arthropoda</taxon>
        <taxon>Chelicerata</taxon>
        <taxon>Arachnida</taxon>
        <taxon>Acari</taxon>
        <taxon>Parasitiformes</taxon>
        <taxon>Ixodida</taxon>
        <taxon>Ixodoidea</taxon>
        <taxon>Ixodidae</taxon>
        <taxon>Ixodinae</taxon>
        <taxon>Ixodes</taxon>
    </lineage>
</organism>
<dbReference type="Proteomes" id="UP000001555">
    <property type="component" value="Unassembled WGS sequence"/>
</dbReference>
<dbReference type="VEuPathDB" id="VectorBase:ISCW005534"/>
<sequence>FEVPVITARTVGKNEMALITLQNTYLPFTIYYRRFEVRRCPSNPKSQQCQTCLQLGHRTGFCLKKGKLTMCDIYDKKKKNNKKTRISDISHNCVPYCVICRNDHPSKDPHCPANEQA</sequence>
<evidence type="ECO:0000313" key="1">
    <source>
        <dbReference type="EnsemblMetazoa" id="ISCW005534-PA"/>
    </source>
</evidence>